<dbReference type="Gene3D" id="3.20.20.70">
    <property type="entry name" value="Aldolase class I"/>
    <property type="match status" value="1"/>
</dbReference>
<keyword evidence="6" id="KW-0413">Isomerase</keyword>
<reference evidence="8" key="1">
    <citation type="submission" date="2020-05" db="EMBL/GenBank/DDBJ databases">
        <authorList>
            <person name="Chiriac C."/>
            <person name="Salcher M."/>
            <person name="Ghai R."/>
            <person name="Kavagutti S V."/>
        </authorList>
    </citation>
    <scope>NUCLEOTIDE SEQUENCE</scope>
</reference>
<dbReference type="PANTHER" id="PTHR42894">
    <property type="entry name" value="N-(5'-PHOSPHORIBOSYL)ANTHRANILATE ISOMERASE"/>
    <property type="match status" value="1"/>
</dbReference>
<dbReference type="EMBL" id="CAFBMX010000005">
    <property type="protein sequence ID" value="CAB4930560.1"/>
    <property type="molecule type" value="Genomic_DNA"/>
</dbReference>
<evidence type="ECO:0000256" key="2">
    <source>
        <dbReference type="ARBA" id="ARBA00012572"/>
    </source>
</evidence>
<dbReference type="InterPro" id="IPR001240">
    <property type="entry name" value="PRAI_dom"/>
</dbReference>
<evidence type="ECO:0000313" key="8">
    <source>
        <dbReference type="EMBL" id="CAB4930560.1"/>
    </source>
</evidence>
<evidence type="ECO:0000256" key="5">
    <source>
        <dbReference type="ARBA" id="ARBA00023141"/>
    </source>
</evidence>
<organism evidence="8">
    <name type="scientific">freshwater metagenome</name>
    <dbReference type="NCBI Taxonomy" id="449393"/>
    <lineage>
        <taxon>unclassified sequences</taxon>
        <taxon>metagenomes</taxon>
        <taxon>ecological metagenomes</taxon>
    </lineage>
</organism>
<evidence type="ECO:0000256" key="4">
    <source>
        <dbReference type="ARBA" id="ARBA00022822"/>
    </source>
</evidence>
<dbReference type="InterPro" id="IPR044643">
    <property type="entry name" value="TrpF_fam"/>
</dbReference>
<evidence type="ECO:0000256" key="1">
    <source>
        <dbReference type="ARBA" id="ARBA00004664"/>
    </source>
</evidence>
<dbReference type="PANTHER" id="PTHR42894:SF1">
    <property type="entry name" value="N-(5'-PHOSPHORIBOSYL)ANTHRANILATE ISOMERASE"/>
    <property type="match status" value="1"/>
</dbReference>
<accession>A0A6J7II88</accession>
<keyword evidence="5" id="KW-0057">Aromatic amino acid biosynthesis</keyword>
<dbReference type="HAMAP" id="MF_00135">
    <property type="entry name" value="PRAI"/>
    <property type="match status" value="1"/>
</dbReference>
<protein>
    <recommendedName>
        <fullName evidence="2">phosphoribosylanthranilate isomerase</fullName>
        <ecNumber evidence="2">5.3.1.24</ecNumber>
    </recommendedName>
</protein>
<gene>
    <name evidence="8" type="ORF">UFOPK3674_01121</name>
</gene>
<dbReference type="AlphaFoldDB" id="A0A6J7II88"/>
<keyword evidence="3" id="KW-0028">Amino-acid biosynthesis</keyword>
<dbReference type="SUPFAM" id="SSF51366">
    <property type="entry name" value="Ribulose-phoshate binding barrel"/>
    <property type="match status" value="1"/>
</dbReference>
<evidence type="ECO:0000256" key="3">
    <source>
        <dbReference type="ARBA" id="ARBA00022605"/>
    </source>
</evidence>
<evidence type="ECO:0000256" key="6">
    <source>
        <dbReference type="ARBA" id="ARBA00023235"/>
    </source>
</evidence>
<dbReference type="InterPro" id="IPR011060">
    <property type="entry name" value="RibuloseP-bd_barrel"/>
</dbReference>
<comment type="pathway">
    <text evidence="1">Amino-acid biosynthesis; L-tryptophan biosynthesis; L-tryptophan from chorismate: step 3/5.</text>
</comment>
<dbReference type="EC" id="5.3.1.24" evidence="2"/>
<keyword evidence="4" id="KW-0822">Tryptophan biosynthesis</keyword>
<dbReference type="InterPro" id="IPR013785">
    <property type="entry name" value="Aldolase_TIM"/>
</dbReference>
<dbReference type="CDD" id="cd00405">
    <property type="entry name" value="PRAI"/>
    <property type="match status" value="1"/>
</dbReference>
<sequence>MKICGLTGLEDAQRAVGVGAWALGMVFVAESPRRCELPEAELIARTLRRRAEICGVFVNEPLDDLTELADAIGLTMIQLHGDEGPAYCDEVRRRTGAKIIKAVRVHSGADLRLLAPYHVDFHLLDAHHPTLRGGTGETWDWELVAQRRSKVPLILSGGLHPENVEAAIATVYPYAVDVASGTEAEPGRKDPQRLADFAAAVARTGDPEAEEDLEAVIAEVTEGTE</sequence>
<feature type="domain" description="N-(5'phosphoribosyl) anthranilate isomerase (PRAI)" evidence="7">
    <location>
        <begin position="2"/>
        <end position="197"/>
    </location>
</feature>
<evidence type="ECO:0000259" key="7">
    <source>
        <dbReference type="Pfam" id="PF00697"/>
    </source>
</evidence>
<dbReference type="GO" id="GO:0000162">
    <property type="term" value="P:L-tryptophan biosynthetic process"/>
    <property type="evidence" value="ECO:0007669"/>
    <property type="project" value="UniProtKB-UniPathway"/>
</dbReference>
<proteinExistence type="inferred from homology"/>
<dbReference type="Pfam" id="PF00697">
    <property type="entry name" value="PRAI"/>
    <property type="match status" value="1"/>
</dbReference>
<name>A0A6J7II88_9ZZZZ</name>
<dbReference type="UniPathway" id="UPA00035">
    <property type="reaction ID" value="UER00042"/>
</dbReference>
<dbReference type="GO" id="GO:0004640">
    <property type="term" value="F:phosphoribosylanthranilate isomerase activity"/>
    <property type="evidence" value="ECO:0007669"/>
    <property type="project" value="UniProtKB-EC"/>
</dbReference>